<dbReference type="SUPFAM" id="SSF55166">
    <property type="entry name" value="Hedgehog/DD-peptidase"/>
    <property type="match status" value="1"/>
</dbReference>
<comment type="catalytic activity">
    <reaction evidence="1 9 10">
        <text>D-alanyl-D-alanine + H2O = 2 D-alanine</text>
        <dbReference type="Rhea" id="RHEA:20661"/>
        <dbReference type="ChEBI" id="CHEBI:15377"/>
        <dbReference type="ChEBI" id="CHEBI:57416"/>
        <dbReference type="ChEBI" id="CHEBI:57822"/>
        <dbReference type="EC" id="3.4.13.22"/>
    </reaction>
</comment>
<comment type="function">
    <text evidence="9 10">Catalyzes hydrolysis of the D-alanyl-D-alanine dipeptide.</text>
</comment>
<dbReference type="PIRSF" id="PIRSF026671">
    <property type="entry name" value="AA_dipeptidase"/>
    <property type="match status" value="1"/>
</dbReference>
<protein>
    <recommendedName>
        <fullName evidence="9 10">D-alanyl-D-alanine dipeptidase</fullName>
        <shortName evidence="9 10">D-Ala-D-Ala dipeptidase</shortName>
        <ecNumber evidence="9 10">3.4.13.22</ecNumber>
    </recommendedName>
</protein>
<evidence type="ECO:0000313" key="11">
    <source>
        <dbReference type="EMBL" id="MBK6090323.1"/>
    </source>
</evidence>
<dbReference type="PANTHER" id="PTHR43126:SF1">
    <property type="entry name" value="D-ALANYL-D-ALANINE DIPEPTIDASE"/>
    <property type="match status" value="1"/>
</dbReference>
<keyword evidence="5 9" id="KW-0862">Zinc</keyword>
<feature type="binding site" evidence="9">
    <location>
        <position position="141"/>
    </location>
    <ligand>
        <name>Zn(2+)</name>
        <dbReference type="ChEBI" id="CHEBI:29105"/>
        <note>catalytic</note>
    </ligand>
</feature>
<evidence type="ECO:0000256" key="2">
    <source>
        <dbReference type="ARBA" id="ARBA00022670"/>
    </source>
</evidence>
<evidence type="ECO:0000313" key="12">
    <source>
        <dbReference type="Proteomes" id="UP000633365"/>
    </source>
</evidence>
<evidence type="ECO:0000256" key="4">
    <source>
        <dbReference type="ARBA" id="ARBA00022801"/>
    </source>
</evidence>
<comment type="cofactor">
    <cofactor evidence="9">
        <name>Zn(2+)</name>
        <dbReference type="ChEBI" id="CHEBI:29105"/>
    </cofactor>
    <text evidence="9">Binds 1 zinc ion per subunit.</text>
</comment>
<evidence type="ECO:0000256" key="7">
    <source>
        <dbReference type="ARBA" id="ARBA00023049"/>
    </source>
</evidence>
<keyword evidence="2 9" id="KW-0645">Protease</keyword>
<dbReference type="InterPro" id="IPR009045">
    <property type="entry name" value="Zn_M74/Hedgehog-like"/>
</dbReference>
<dbReference type="InterPro" id="IPR000755">
    <property type="entry name" value="A_A_dipeptidase"/>
</dbReference>
<comment type="caution">
    <text evidence="11">The sequence shown here is derived from an EMBL/GenBank/DDBJ whole genome shotgun (WGS) entry which is preliminary data.</text>
</comment>
<dbReference type="AlphaFoldDB" id="A0A934WUN7"/>
<proteinExistence type="inferred from homology"/>
<reference evidence="11" key="1">
    <citation type="submission" date="2021-01" db="EMBL/GenBank/DDBJ databases">
        <title>Genome public.</title>
        <authorList>
            <person name="Liu C."/>
            <person name="Sun Q."/>
        </authorList>
    </citation>
    <scope>NUCLEOTIDE SEQUENCE</scope>
    <source>
        <strain evidence="11">M6</strain>
    </source>
</reference>
<name>A0A934WUN7_9FIRM</name>
<dbReference type="Proteomes" id="UP000633365">
    <property type="component" value="Unassembled WGS sequence"/>
</dbReference>
<keyword evidence="6 9" id="KW-0224">Dipeptidase</keyword>
<dbReference type="HAMAP" id="MF_01924">
    <property type="entry name" value="A_A_dipeptidase"/>
    <property type="match status" value="1"/>
</dbReference>
<feature type="binding site" evidence="9">
    <location>
        <position position="202"/>
    </location>
    <ligand>
        <name>Zn(2+)</name>
        <dbReference type="ChEBI" id="CHEBI:29105"/>
        <note>catalytic</note>
    </ligand>
</feature>
<evidence type="ECO:0000256" key="9">
    <source>
        <dbReference type="HAMAP-Rule" id="MF_01924"/>
    </source>
</evidence>
<keyword evidence="4 9" id="KW-0378">Hydrolase</keyword>
<sequence>MSAEEVLSLGSSDPNNSYDASGFVNIKDVIPEAQTEIRYATSHNFVGEKINGYEEEIALMTKEAAAALIGANNDLKEQGYTVKIFDAYRPQSAVNHFVSWSNDYDDQRMKSEFYPDLDKSLLFSNGYIASYSGHSRGSTIDLTLVDLSTGEEVDMGGSFDYFGSLSHPDYTGISSQQYENRMTLRNAMVGNGFAPLSTEWWHFSLNSEPYPYTYFDFPVSTSSLSG</sequence>
<evidence type="ECO:0000256" key="3">
    <source>
        <dbReference type="ARBA" id="ARBA00022723"/>
    </source>
</evidence>
<dbReference type="EC" id="3.4.13.22" evidence="9 10"/>
<dbReference type="GO" id="GO:0071555">
    <property type="term" value="P:cell wall organization"/>
    <property type="evidence" value="ECO:0007669"/>
    <property type="project" value="UniProtKB-KW"/>
</dbReference>
<dbReference type="GO" id="GO:0008237">
    <property type="term" value="F:metallopeptidase activity"/>
    <property type="evidence" value="ECO:0007669"/>
    <property type="project" value="UniProtKB-KW"/>
</dbReference>
<dbReference type="GO" id="GO:0008270">
    <property type="term" value="F:zinc ion binding"/>
    <property type="evidence" value="ECO:0007669"/>
    <property type="project" value="UniProtKB-UniRule"/>
</dbReference>
<evidence type="ECO:0000256" key="8">
    <source>
        <dbReference type="ARBA" id="ARBA00023316"/>
    </source>
</evidence>
<comment type="similarity">
    <text evidence="9 10">Belongs to the peptidase M15D family.</text>
</comment>
<feature type="binding site" evidence="9">
    <location>
        <position position="134"/>
    </location>
    <ligand>
        <name>Zn(2+)</name>
        <dbReference type="ChEBI" id="CHEBI:29105"/>
        <note>catalytic</note>
    </ligand>
</feature>
<evidence type="ECO:0000256" key="5">
    <source>
        <dbReference type="ARBA" id="ARBA00022833"/>
    </source>
</evidence>
<dbReference type="Gene3D" id="3.30.1380.10">
    <property type="match status" value="1"/>
</dbReference>
<organism evidence="11 12">
    <name type="scientific">Ruminococcus difficilis</name>
    <dbReference type="NCBI Taxonomy" id="2763069"/>
    <lineage>
        <taxon>Bacteria</taxon>
        <taxon>Bacillati</taxon>
        <taxon>Bacillota</taxon>
        <taxon>Clostridia</taxon>
        <taxon>Eubacteriales</taxon>
        <taxon>Oscillospiraceae</taxon>
        <taxon>Ruminococcus</taxon>
    </lineage>
</organism>
<gene>
    <name evidence="11" type="ORF">JKK62_17060</name>
</gene>
<dbReference type="GO" id="GO:0160237">
    <property type="term" value="F:D-Ala-D-Ala dipeptidase activity"/>
    <property type="evidence" value="ECO:0007669"/>
    <property type="project" value="UniProtKB-EC"/>
</dbReference>
<dbReference type="Pfam" id="PF01427">
    <property type="entry name" value="Peptidase_M15"/>
    <property type="match status" value="1"/>
</dbReference>
<keyword evidence="12" id="KW-1185">Reference proteome</keyword>
<dbReference type="GO" id="GO:0006508">
    <property type="term" value="P:proteolysis"/>
    <property type="evidence" value="ECO:0007669"/>
    <property type="project" value="UniProtKB-KW"/>
</dbReference>
<evidence type="ECO:0000256" key="6">
    <source>
        <dbReference type="ARBA" id="ARBA00022997"/>
    </source>
</evidence>
<feature type="active site" description="Proton donor/acceptor" evidence="9">
    <location>
        <position position="199"/>
    </location>
</feature>
<accession>A0A934WUN7</accession>
<evidence type="ECO:0000256" key="10">
    <source>
        <dbReference type="PIRNR" id="PIRNR026671"/>
    </source>
</evidence>
<keyword evidence="7 9" id="KW-0482">Metalloprotease</keyword>
<evidence type="ECO:0000256" key="1">
    <source>
        <dbReference type="ARBA" id="ARBA00001362"/>
    </source>
</evidence>
<keyword evidence="3 9" id="KW-0479">Metal-binding</keyword>
<dbReference type="EMBL" id="JAEQMG010000201">
    <property type="protein sequence ID" value="MBK6090323.1"/>
    <property type="molecule type" value="Genomic_DNA"/>
</dbReference>
<keyword evidence="8 10" id="KW-0961">Cell wall biogenesis/degradation</keyword>
<dbReference type="PANTHER" id="PTHR43126">
    <property type="entry name" value="D-ALANYL-D-ALANINE DIPEPTIDASE"/>
    <property type="match status" value="1"/>
</dbReference>
<feature type="site" description="Transition state stabilizer" evidence="9">
    <location>
        <position position="89"/>
    </location>
</feature>
<dbReference type="CDD" id="cd14817">
    <property type="entry name" value="D-Ala-D-Ala_dipeptidase_VanX"/>
    <property type="match status" value="1"/>
</dbReference>